<organism evidence="1">
    <name type="scientific">marine sediment metagenome</name>
    <dbReference type="NCBI Taxonomy" id="412755"/>
    <lineage>
        <taxon>unclassified sequences</taxon>
        <taxon>metagenomes</taxon>
        <taxon>ecological metagenomes</taxon>
    </lineage>
</organism>
<name>X1ISE1_9ZZZZ</name>
<feature type="non-terminal residue" evidence="1">
    <location>
        <position position="1"/>
    </location>
</feature>
<dbReference type="SUPFAM" id="SSF103196">
    <property type="entry name" value="Roadblock/LC7 domain"/>
    <property type="match status" value="1"/>
</dbReference>
<dbReference type="Gene3D" id="3.30.450.30">
    <property type="entry name" value="Dynein light chain 2a, cytoplasmic"/>
    <property type="match status" value="1"/>
</dbReference>
<evidence type="ECO:0000313" key="1">
    <source>
        <dbReference type="EMBL" id="GAH85376.1"/>
    </source>
</evidence>
<sequence>AVKRAIPSAIMLGIITREGLPIKIQSTMPEPVISAMISALYNLSDVLLEEQNVEYSIIAGENGSIILHELDEQRILFVAVPEADESKLGSFIAKIKTIIK</sequence>
<protein>
    <recommendedName>
        <fullName evidence="2">Roadblock/LAMTOR2 domain-containing protein</fullName>
    </recommendedName>
</protein>
<proteinExistence type="predicted"/>
<dbReference type="AlphaFoldDB" id="X1ISE1"/>
<dbReference type="EMBL" id="BARU01037182">
    <property type="protein sequence ID" value="GAH85376.1"/>
    <property type="molecule type" value="Genomic_DNA"/>
</dbReference>
<reference evidence="1" key="1">
    <citation type="journal article" date="2014" name="Front. Microbiol.">
        <title>High frequency of phylogenetically diverse reductive dehalogenase-homologous genes in deep subseafloor sedimentary metagenomes.</title>
        <authorList>
            <person name="Kawai M."/>
            <person name="Futagami T."/>
            <person name="Toyoda A."/>
            <person name="Takaki Y."/>
            <person name="Nishi S."/>
            <person name="Hori S."/>
            <person name="Arai W."/>
            <person name="Tsubouchi T."/>
            <person name="Morono Y."/>
            <person name="Uchiyama I."/>
            <person name="Ito T."/>
            <person name="Fujiyama A."/>
            <person name="Inagaki F."/>
            <person name="Takami H."/>
        </authorList>
    </citation>
    <scope>NUCLEOTIDE SEQUENCE</scope>
    <source>
        <strain evidence="1">Expedition CK06-06</strain>
    </source>
</reference>
<evidence type="ECO:0008006" key="2">
    <source>
        <dbReference type="Google" id="ProtNLM"/>
    </source>
</evidence>
<gene>
    <name evidence="1" type="ORF">S03H2_57970</name>
</gene>
<comment type="caution">
    <text evidence="1">The sequence shown here is derived from an EMBL/GenBank/DDBJ whole genome shotgun (WGS) entry which is preliminary data.</text>
</comment>
<accession>X1ISE1</accession>